<gene>
    <name evidence="4" type="ORF">ENT72_00885</name>
    <name evidence="3" type="ORF">ENU12_07085</name>
    <name evidence="2" type="ORF">JM64_04940</name>
</gene>
<dbReference type="EMBL" id="DTBH01000148">
    <property type="protein sequence ID" value="HGQ77650.1"/>
    <property type="molecule type" value="Genomic_DNA"/>
</dbReference>
<dbReference type="EMBL" id="DSZT01000029">
    <property type="protein sequence ID" value="HGU41472.1"/>
    <property type="molecule type" value="Genomic_DNA"/>
</dbReference>
<evidence type="ECO:0000313" key="3">
    <source>
        <dbReference type="EMBL" id="HGQ77650.1"/>
    </source>
</evidence>
<reference evidence="2 5" key="1">
    <citation type="submission" date="2014-08" db="EMBL/GenBank/DDBJ databases">
        <title>Fervidobacterium pennivorans DYC genome.</title>
        <authorList>
            <person name="Wushke S."/>
        </authorList>
    </citation>
    <scope>NUCLEOTIDE SEQUENCE [LARGE SCALE GENOMIC DNA]</scope>
    <source>
        <strain evidence="2 5">DYC</strain>
    </source>
</reference>
<dbReference type="PANTHER" id="PTHR18964">
    <property type="entry name" value="ROK (REPRESSOR, ORF, KINASE) FAMILY"/>
    <property type="match status" value="1"/>
</dbReference>
<evidence type="ECO:0000313" key="5">
    <source>
        <dbReference type="Proteomes" id="UP000077096"/>
    </source>
</evidence>
<dbReference type="InterPro" id="IPR049874">
    <property type="entry name" value="ROK_cs"/>
</dbReference>
<accession>A0A172T371</accession>
<dbReference type="PROSITE" id="PS01125">
    <property type="entry name" value="ROK"/>
    <property type="match status" value="1"/>
</dbReference>
<protein>
    <submittedName>
        <fullName evidence="2">Glucokinase</fullName>
    </submittedName>
    <submittedName>
        <fullName evidence="3">ROK family protein</fullName>
    </submittedName>
</protein>
<dbReference type="Pfam" id="PF00480">
    <property type="entry name" value="ROK"/>
    <property type="match status" value="1"/>
</dbReference>
<dbReference type="GO" id="GO:0016301">
    <property type="term" value="F:kinase activity"/>
    <property type="evidence" value="ECO:0007669"/>
    <property type="project" value="UniProtKB-KW"/>
</dbReference>
<evidence type="ECO:0000313" key="4">
    <source>
        <dbReference type="EMBL" id="HGU41472.1"/>
    </source>
</evidence>
<dbReference type="SUPFAM" id="SSF53067">
    <property type="entry name" value="Actin-like ATPase domain"/>
    <property type="match status" value="1"/>
</dbReference>
<evidence type="ECO:0000256" key="1">
    <source>
        <dbReference type="ARBA" id="ARBA00006479"/>
    </source>
</evidence>
<dbReference type="KEGG" id="fng:JM64_04940"/>
<dbReference type="PATRIC" id="fig|93466.3.peg.1050"/>
<evidence type="ECO:0000313" key="2">
    <source>
        <dbReference type="EMBL" id="ANE41392.1"/>
    </source>
</evidence>
<dbReference type="InterPro" id="IPR000600">
    <property type="entry name" value="ROK"/>
</dbReference>
<reference evidence="3" key="2">
    <citation type="journal article" date="2020" name="mSystems">
        <title>Genome- and Community-Level Interaction Insights into Carbon Utilization and Element Cycling Functions of Hydrothermarchaeota in Hydrothermal Sediment.</title>
        <authorList>
            <person name="Zhou Z."/>
            <person name="Liu Y."/>
            <person name="Xu W."/>
            <person name="Pan J."/>
            <person name="Luo Z.H."/>
            <person name="Li M."/>
        </authorList>
    </citation>
    <scope>NUCLEOTIDE SEQUENCE [LARGE SCALE GENOMIC DNA]</scope>
    <source>
        <strain evidence="4">SpSt-604</strain>
        <strain evidence="3">SpSt-640</strain>
    </source>
</reference>
<dbReference type="OrthoDB" id="9810372at2"/>
<keyword evidence="2" id="KW-0418">Kinase</keyword>
<dbReference type="AlphaFoldDB" id="A0A172T371"/>
<comment type="similarity">
    <text evidence="1">Belongs to the ROK (NagC/XylR) family.</text>
</comment>
<dbReference type="EMBL" id="CP011393">
    <property type="protein sequence ID" value="ANE41392.1"/>
    <property type="molecule type" value="Genomic_DNA"/>
</dbReference>
<keyword evidence="2" id="KW-0808">Transferase</keyword>
<name>A0A172T371_FERPE</name>
<dbReference type="Proteomes" id="UP000077096">
    <property type="component" value="Chromosome"/>
</dbReference>
<sequence>MYIVGIDLGGTFFKVGLVDAKDGKIIKKIERETKVHEGRVKVVERMAQAVLEITEGFEYTGVGVGSPGSIDHDRGIVRFSPNFPDWVDFELGGELSSLLNKPVFVENDANAFVLGEKWFGAGKGHEHIVALTLGTGVGGGVISHGVLITGKDGIGTELGHVIVEPNGPLCGCGNYGCLEAIASATAIKRMAIEGQKKFPESEIFKAEEISAKIVFDAARNGDLLGQTIVNRVVNALAIGVANFIHIFNPSIVVVGGGVSRAGDILFTPLREKVKHLVMPSFKGTYEIVQSPLVEDAGILGAASIVLQRKMNQQ</sequence>
<proteinExistence type="inferred from homology"/>
<dbReference type="InterPro" id="IPR043129">
    <property type="entry name" value="ATPase_NBD"/>
</dbReference>
<dbReference type="Gene3D" id="3.30.420.40">
    <property type="match status" value="2"/>
</dbReference>
<dbReference type="PANTHER" id="PTHR18964:SF149">
    <property type="entry name" value="BIFUNCTIONAL UDP-N-ACETYLGLUCOSAMINE 2-EPIMERASE_N-ACETYLMANNOSAMINE KINASE"/>
    <property type="match status" value="1"/>
</dbReference>
<organism evidence="2 5">
    <name type="scientific">Fervidobacterium pennivorans</name>
    <dbReference type="NCBI Taxonomy" id="93466"/>
    <lineage>
        <taxon>Bacteria</taxon>
        <taxon>Thermotogati</taxon>
        <taxon>Thermotogota</taxon>
        <taxon>Thermotogae</taxon>
        <taxon>Thermotogales</taxon>
        <taxon>Fervidobacteriaceae</taxon>
        <taxon>Fervidobacterium</taxon>
    </lineage>
</organism>